<dbReference type="EMBL" id="AMXD01000065">
    <property type="protein sequence ID" value="ENO85067.1"/>
    <property type="molecule type" value="Genomic_DNA"/>
</dbReference>
<dbReference type="SUPFAM" id="SSF52980">
    <property type="entry name" value="Restriction endonuclease-like"/>
    <property type="match status" value="1"/>
</dbReference>
<feature type="domain" description="Putative restriction endonuclease" evidence="1">
    <location>
        <begin position="14"/>
        <end position="195"/>
    </location>
</feature>
<evidence type="ECO:0000259" key="1">
    <source>
        <dbReference type="Pfam" id="PF05685"/>
    </source>
</evidence>
<dbReference type="PANTHER" id="PTHR36558:SF1">
    <property type="entry name" value="RESTRICTION ENDONUCLEASE DOMAIN-CONTAINING PROTEIN-RELATED"/>
    <property type="match status" value="1"/>
</dbReference>
<dbReference type="Pfam" id="PF05685">
    <property type="entry name" value="Uma2"/>
    <property type="match status" value="1"/>
</dbReference>
<evidence type="ECO:0000313" key="2">
    <source>
        <dbReference type="EMBL" id="ENO85067.1"/>
    </source>
</evidence>
<organism evidence="2 3">
    <name type="scientific">Thauera aminoaromatica S2</name>
    <dbReference type="NCBI Taxonomy" id="1234381"/>
    <lineage>
        <taxon>Bacteria</taxon>
        <taxon>Pseudomonadati</taxon>
        <taxon>Pseudomonadota</taxon>
        <taxon>Betaproteobacteria</taxon>
        <taxon>Rhodocyclales</taxon>
        <taxon>Zoogloeaceae</taxon>
        <taxon>Thauera</taxon>
    </lineage>
</organism>
<dbReference type="InterPro" id="IPR011335">
    <property type="entry name" value="Restrct_endonuc-II-like"/>
</dbReference>
<dbReference type="Proteomes" id="UP000013042">
    <property type="component" value="Unassembled WGS sequence"/>
</dbReference>
<gene>
    <name evidence="2" type="ORF">C665_11376</name>
</gene>
<reference evidence="2 3" key="1">
    <citation type="submission" date="2012-09" db="EMBL/GenBank/DDBJ databases">
        <title>Draft Genome Sequences of 6 Strains from Genus Thauera.</title>
        <authorList>
            <person name="Liu B."/>
            <person name="Shapleigh J.P."/>
            <person name="Frostegard A.H."/>
        </authorList>
    </citation>
    <scope>NUCLEOTIDE SEQUENCE [LARGE SCALE GENOMIC DNA]</scope>
    <source>
        <strain evidence="2 3">S2</strain>
    </source>
</reference>
<dbReference type="Gene3D" id="3.90.1570.10">
    <property type="entry name" value="tt1808, chain A"/>
    <property type="match status" value="1"/>
</dbReference>
<comment type="caution">
    <text evidence="2">The sequence shown here is derived from an EMBL/GenBank/DDBJ whole genome shotgun (WGS) entry which is preliminary data.</text>
</comment>
<dbReference type="CDD" id="cd06260">
    <property type="entry name" value="DUF820-like"/>
    <property type="match status" value="1"/>
</dbReference>
<sequence length="204" mass="22593">MDPAVHKTRSHTYADYLTWPGDVRHELIDGVAYAISPAPDAITCTMAPALLRAHQEILGVVFLKTANALEGKPCRPFIAPFDVRLRHGSEADGEVDTVMQPELVVVCYRSKLDERGCRSAPDWVVEVLSPSTAGHDLILKRQLYERVGVREYWLLHPVDLVVTVYRLQDGALGAPDICELKETLAVGMLPGVVLDWERALQNVG</sequence>
<accession>N6YRS8</accession>
<protein>
    <recommendedName>
        <fullName evidence="1">Putative restriction endonuclease domain-containing protein</fullName>
    </recommendedName>
</protein>
<dbReference type="RefSeq" id="WP_004309691.1">
    <property type="nucleotide sequence ID" value="NZ_AMXD01000065.1"/>
</dbReference>
<dbReference type="PANTHER" id="PTHR36558">
    <property type="entry name" value="GLR1098 PROTEIN"/>
    <property type="match status" value="1"/>
</dbReference>
<name>N6YRS8_THASP</name>
<evidence type="ECO:0000313" key="3">
    <source>
        <dbReference type="Proteomes" id="UP000013042"/>
    </source>
</evidence>
<dbReference type="InterPro" id="IPR008538">
    <property type="entry name" value="Uma2"/>
</dbReference>
<dbReference type="AlphaFoldDB" id="N6YRS8"/>
<dbReference type="InterPro" id="IPR012296">
    <property type="entry name" value="Nuclease_put_TT1808"/>
</dbReference>
<proteinExistence type="predicted"/>